<evidence type="ECO:0000313" key="3">
    <source>
        <dbReference type="EMBL" id="VFK13308.1"/>
    </source>
</evidence>
<proteinExistence type="predicted"/>
<feature type="transmembrane region" description="Helical" evidence="1">
    <location>
        <begin position="155"/>
        <end position="175"/>
    </location>
</feature>
<sequence>MWKKWFGIVLLVFLLLWATAGGVFADTCGQLLKKGLSGEGQWKEFHKECLNSKNNVEKHAPKLMDYFKDASGRNNGSYPSPGHVDDFLAEMNKYKLLTNTSERDLCEIVSLMRPINQKWGNKKESWGNEIGCSASSTGAAPRSERHFAVSGSSDWMIFFVFLLLSIMAYTRWLIWKLEKEVENIRGYLRARDAANGKMEPDITDERLLKIQNDIATLSASHEAMRGEIQKLQNPASNHQAVARVDKKTGWDALYGKLLAAETRQEIEKVLSDAAARYDFASNIGTVGQPSGREDLYFFNKKPTDEDNHGLYVIISPKKDLYYLIPCGIRNRVTNLWLNLLYTIDKDTIAIRQLKSPTQIKIVKAVDNLIYFSLGKTGELL</sequence>
<dbReference type="EMBL" id="CAADFP010000133">
    <property type="protein sequence ID" value="VFK31274.1"/>
    <property type="molecule type" value="Genomic_DNA"/>
</dbReference>
<evidence type="ECO:0000313" key="4">
    <source>
        <dbReference type="EMBL" id="VFK31274.1"/>
    </source>
</evidence>
<gene>
    <name evidence="3" type="ORF">BECKLPF1236A_GA0070988_100864</name>
    <name evidence="4" type="ORF">BECKLPF1236C_GA0070990_101334</name>
</gene>
<keyword evidence="1" id="KW-0472">Membrane</keyword>
<keyword evidence="1" id="KW-0812">Transmembrane</keyword>
<reference evidence="3" key="1">
    <citation type="submission" date="2019-02" db="EMBL/GenBank/DDBJ databases">
        <authorList>
            <person name="Gruber-Vodicka R. H."/>
            <person name="Seah K. B. B."/>
        </authorList>
    </citation>
    <scope>NUCLEOTIDE SEQUENCE</scope>
    <source>
        <strain evidence="3">BECK_S312</strain>
        <strain evidence="4">BECK_S426</strain>
    </source>
</reference>
<protein>
    <submittedName>
        <fullName evidence="3">Uncharacterized protein</fullName>
    </submittedName>
</protein>
<organism evidence="3">
    <name type="scientific">Candidatus Kentrum sp. LPFa</name>
    <dbReference type="NCBI Taxonomy" id="2126335"/>
    <lineage>
        <taxon>Bacteria</taxon>
        <taxon>Pseudomonadati</taxon>
        <taxon>Pseudomonadota</taxon>
        <taxon>Gammaproteobacteria</taxon>
        <taxon>Candidatus Kentrum</taxon>
    </lineage>
</organism>
<keyword evidence="1" id="KW-1133">Transmembrane helix</keyword>
<dbReference type="EMBL" id="CAADFM010000086">
    <property type="protein sequence ID" value="VFK13308.1"/>
    <property type="molecule type" value="Genomic_DNA"/>
</dbReference>
<keyword evidence="2" id="KW-0732">Signal</keyword>
<accession>A0A450W8I8</accession>
<feature type="chain" id="PRO_5036354173" evidence="2">
    <location>
        <begin position="26"/>
        <end position="380"/>
    </location>
</feature>
<name>A0A450W8I8_9GAMM</name>
<evidence type="ECO:0000256" key="2">
    <source>
        <dbReference type="SAM" id="SignalP"/>
    </source>
</evidence>
<evidence type="ECO:0000256" key="1">
    <source>
        <dbReference type="SAM" id="Phobius"/>
    </source>
</evidence>
<dbReference type="AlphaFoldDB" id="A0A450W8I8"/>
<feature type="signal peptide" evidence="2">
    <location>
        <begin position="1"/>
        <end position="25"/>
    </location>
</feature>